<dbReference type="InterPro" id="IPR045514">
    <property type="entry name" value="DUF6478"/>
</dbReference>
<comment type="caution">
    <text evidence="1">The sequence shown here is derived from an EMBL/GenBank/DDBJ whole genome shotgun (WGS) entry which is preliminary data.</text>
</comment>
<accession>A0A916QX88</accession>
<reference evidence="1" key="2">
    <citation type="submission" date="2020-09" db="EMBL/GenBank/DDBJ databases">
        <authorList>
            <person name="Sun Q."/>
            <person name="Zhou Y."/>
        </authorList>
    </citation>
    <scope>NUCLEOTIDE SEQUENCE</scope>
    <source>
        <strain evidence="1">CGMCC 1.15880</strain>
    </source>
</reference>
<proteinExistence type="predicted"/>
<evidence type="ECO:0000313" key="2">
    <source>
        <dbReference type="Proteomes" id="UP000628017"/>
    </source>
</evidence>
<sequence length="227" mass="26040">MPLSELRGLRKKANQARRLIDRINHVAVSRLTLPVIGSNAIRKPPRTEWAYRPQAWAGPVYPSGLAAVASKQKIGDEVTIFHDCSQSELAFRQVRNTSEEDFAPFGLRMDVFNFDGSFLSLAVEMPPAALEGLKRSHILRLDMRIESERPQEMFARLNIRHGPNTEQIVRELDMGGQNFYVEFDLYYTQFNEDRGDSMWVDLIFEGPSMNQVTIRDVTMIRRPRASI</sequence>
<dbReference type="EMBL" id="BMKA01000002">
    <property type="protein sequence ID" value="GGA18433.1"/>
    <property type="molecule type" value="Genomic_DNA"/>
</dbReference>
<dbReference type="Proteomes" id="UP000628017">
    <property type="component" value="Unassembled WGS sequence"/>
</dbReference>
<organism evidence="1 2">
    <name type="scientific">Neptunicoccus cionae</name>
    <dbReference type="NCBI Taxonomy" id="2035344"/>
    <lineage>
        <taxon>Bacteria</taxon>
        <taxon>Pseudomonadati</taxon>
        <taxon>Pseudomonadota</taxon>
        <taxon>Alphaproteobacteria</taxon>
        <taxon>Rhodobacterales</taxon>
        <taxon>Paracoccaceae</taxon>
        <taxon>Neptunicoccus</taxon>
    </lineage>
</organism>
<dbReference type="AlphaFoldDB" id="A0A916QX88"/>
<name>A0A916QX88_9RHOB</name>
<reference evidence="1" key="1">
    <citation type="journal article" date="2014" name="Int. J. Syst. Evol. Microbiol.">
        <title>Complete genome sequence of Corynebacterium casei LMG S-19264T (=DSM 44701T), isolated from a smear-ripened cheese.</title>
        <authorList>
            <consortium name="US DOE Joint Genome Institute (JGI-PGF)"/>
            <person name="Walter F."/>
            <person name="Albersmeier A."/>
            <person name="Kalinowski J."/>
            <person name="Ruckert C."/>
        </authorList>
    </citation>
    <scope>NUCLEOTIDE SEQUENCE</scope>
    <source>
        <strain evidence="1">CGMCC 1.15880</strain>
    </source>
</reference>
<protein>
    <submittedName>
        <fullName evidence="1">Uncharacterized protein</fullName>
    </submittedName>
</protein>
<evidence type="ECO:0000313" key="1">
    <source>
        <dbReference type="EMBL" id="GGA18433.1"/>
    </source>
</evidence>
<dbReference type="Pfam" id="PF20086">
    <property type="entry name" value="DUF6478"/>
    <property type="match status" value="1"/>
</dbReference>
<gene>
    <name evidence="1" type="ORF">GCM10011498_18890</name>
</gene>
<keyword evidence="2" id="KW-1185">Reference proteome</keyword>